<organism evidence="3 4">
    <name type="scientific">Gossypium barbadense</name>
    <name type="common">Sea Island cotton</name>
    <name type="synonym">Hibiscus barbadensis</name>
    <dbReference type="NCBI Taxonomy" id="3634"/>
    <lineage>
        <taxon>Eukaryota</taxon>
        <taxon>Viridiplantae</taxon>
        <taxon>Streptophyta</taxon>
        <taxon>Embryophyta</taxon>
        <taxon>Tracheophyta</taxon>
        <taxon>Spermatophyta</taxon>
        <taxon>Magnoliopsida</taxon>
        <taxon>eudicotyledons</taxon>
        <taxon>Gunneridae</taxon>
        <taxon>Pentapetalae</taxon>
        <taxon>rosids</taxon>
        <taxon>malvids</taxon>
        <taxon>Malvales</taxon>
        <taxon>Malvaceae</taxon>
        <taxon>Malvoideae</taxon>
        <taxon>Gossypium</taxon>
    </lineage>
</organism>
<name>A0A2P5Y8M8_GOSBA</name>
<dbReference type="SUPFAM" id="SSF52047">
    <property type="entry name" value="RNI-like"/>
    <property type="match status" value="1"/>
</dbReference>
<evidence type="ECO:0000259" key="2">
    <source>
        <dbReference type="Pfam" id="PF23247"/>
    </source>
</evidence>
<dbReference type="PANTHER" id="PTHR33463:SF174">
    <property type="entry name" value="DOMAIN-CONTAINING DISEASE RESISTANCE PROTEIN, PUTATIVE-RELATED"/>
    <property type="match status" value="1"/>
</dbReference>
<protein>
    <recommendedName>
        <fullName evidence="2">Disease resistance protein At4g27190-like leucine-rich repeats domain-containing protein</fullName>
    </recommendedName>
</protein>
<keyword evidence="1" id="KW-0611">Plant defense</keyword>
<feature type="domain" description="Disease resistance protein At4g27190-like leucine-rich repeats" evidence="2">
    <location>
        <begin position="147"/>
        <end position="277"/>
    </location>
</feature>
<dbReference type="PANTHER" id="PTHR33463">
    <property type="entry name" value="NB-ARC DOMAIN-CONTAINING PROTEIN-RELATED"/>
    <property type="match status" value="1"/>
</dbReference>
<evidence type="ECO:0000313" key="4">
    <source>
        <dbReference type="Proteomes" id="UP000239757"/>
    </source>
</evidence>
<evidence type="ECO:0000256" key="1">
    <source>
        <dbReference type="ARBA" id="ARBA00022821"/>
    </source>
</evidence>
<accession>A0A2P5Y8M8</accession>
<dbReference type="AlphaFoldDB" id="A0A2P5Y8M8"/>
<proteinExistence type="predicted"/>
<dbReference type="Proteomes" id="UP000239757">
    <property type="component" value="Unassembled WGS sequence"/>
</dbReference>
<dbReference type="Gene3D" id="3.80.10.10">
    <property type="entry name" value="Ribonuclease Inhibitor"/>
    <property type="match status" value="2"/>
</dbReference>
<dbReference type="OrthoDB" id="1000504at2759"/>
<dbReference type="InterPro" id="IPR050905">
    <property type="entry name" value="Plant_NBS-LRR"/>
</dbReference>
<reference evidence="3 4" key="1">
    <citation type="submission" date="2015-01" db="EMBL/GenBank/DDBJ databases">
        <title>Genome of allotetraploid Gossypium barbadense reveals genomic plasticity and fiber elongation in cotton evolution.</title>
        <authorList>
            <person name="Chen X."/>
            <person name="Liu X."/>
            <person name="Zhao B."/>
            <person name="Zheng H."/>
            <person name="Hu Y."/>
            <person name="Lu G."/>
            <person name="Yang C."/>
            <person name="Chen J."/>
            <person name="Shan C."/>
            <person name="Zhang L."/>
            <person name="Zhou Y."/>
            <person name="Wang L."/>
            <person name="Guo W."/>
            <person name="Bai Y."/>
            <person name="Ruan J."/>
            <person name="Shangguan X."/>
            <person name="Mao Y."/>
            <person name="Jiang J."/>
            <person name="Zhu Y."/>
            <person name="Lei J."/>
            <person name="Kang H."/>
            <person name="Chen S."/>
            <person name="He X."/>
            <person name="Wang R."/>
            <person name="Wang Y."/>
            <person name="Chen J."/>
            <person name="Wang L."/>
            <person name="Yu S."/>
            <person name="Wang B."/>
            <person name="Wei J."/>
            <person name="Song S."/>
            <person name="Lu X."/>
            <person name="Gao Z."/>
            <person name="Gu W."/>
            <person name="Deng X."/>
            <person name="Ma D."/>
            <person name="Wang S."/>
            <person name="Liang W."/>
            <person name="Fang L."/>
            <person name="Cai C."/>
            <person name="Zhu X."/>
            <person name="Zhou B."/>
            <person name="Zhang Y."/>
            <person name="Chen Z."/>
            <person name="Xu S."/>
            <person name="Zhu R."/>
            <person name="Wang S."/>
            <person name="Zhang T."/>
            <person name="Zhao G."/>
        </authorList>
    </citation>
    <scope>NUCLEOTIDE SEQUENCE [LARGE SCALE GENOMIC DNA]</scope>
    <source>
        <strain evidence="4">cv. Xinhai21</strain>
        <tissue evidence="3">Leaf</tissue>
    </source>
</reference>
<sequence>MAQPDKSLDFEFEEVDHQWMREIIFTKEIVEEEEREDVICFPQLNSLHIKGIPDLIFFCSGNFNIEFPLLKELNIEDCPKLKEFISKSSSESGMQALFNEKVAAPSLETMTISDLSNVKMIFHTDLPPNSFQYLRKQEIEAKGKDVICFPRLNSLRMDCLRNLIFFCSGNFNIEFPLLKELKIEDCPKLKEFITKRSTESGMHTLFNEKVAVPSLETMTISKLRNVKMIFHTDLPPDSFQSLRKLSVSRCEILKNLFPASIAKHLLQLEDLSISDCGVEEIVSEGKGVEDQPVRFEFPKLSSLEVTSLKELKCFYKGKHTMVWPMLKKLTTDGSGLVMRMGLEDVRMEERKGNGESVLVVEENRP</sequence>
<dbReference type="Pfam" id="PF23247">
    <property type="entry name" value="LRR_RPS2"/>
    <property type="match status" value="2"/>
</dbReference>
<gene>
    <name evidence="3" type="ORF">GOBAR_AA08698</name>
</gene>
<feature type="domain" description="Disease resistance protein At4g27190-like leucine-rich repeats" evidence="2">
    <location>
        <begin position="26"/>
        <end position="140"/>
    </location>
</feature>
<evidence type="ECO:0000313" key="3">
    <source>
        <dbReference type="EMBL" id="PPS11937.1"/>
    </source>
</evidence>
<dbReference type="InterPro" id="IPR032675">
    <property type="entry name" value="LRR_dom_sf"/>
</dbReference>
<dbReference type="EMBL" id="KZ663535">
    <property type="protein sequence ID" value="PPS11937.1"/>
    <property type="molecule type" value="Genomic_DNA"/>
</dbReference>
<dbReference type="InterPro" id="IPR057135">
    <property type="entry name" value="At4g27190-like_LRR"/>
</dbReference>